<dbReference type="EMBL" id="JBJUIK010000014">
    <property type="protein sequence ID" value="KAL3504449.1"/>
    <property type="molecule type" value="Genomic_DNA"/>
</dbReference>
<dbReference type="PANTHER" id="PTHR31286:SF178">
    <property type="entry name" value="DUF4283 DOMAIN-CONTAINING PROTEIN"/>
    <property type="match status" value="1"/>
</dbReference>
<keyword evidence="3" id="KW-1185">Reference proteome</keyword>
<gene>
    <name evidence="2" type="ORF">ACH5RR_034290</name>
</gene>
<name>A0ABD2YAF7_9GENT</name>
<evidence type="ECO:0000313" key="3">
    <source>
        <dbReference type="Proteomes" id="UP001630127"/>
    </source>
</evidence>
<dbReference type="InterPro" id="IPR025836">
    <property type="entry name" value="Zn_knuckle_CX2CX4HX4C"/>
</dbReference>
<dbReference type="PANTHER" id="PTHR31286">
    <property type="entry name" value="GLYCINE-RICH CELL WALL STRUCTURAL PROTEIN 1.8-LIKE"/>
    <property type="match status" value="1"/>
</dbReference>
<dbReference type="Pfam" id="PF14392">
    <property type="entry name" value="zf-CCHC_4"/>
    <property type="match status" value="1"/>
</dbReference>
<dbReference type="AlphaFoldDB" id="A0ABD2YAF7"/>
<feature type="domain" description="Zinc knuckle CX2CX4HX4C" evidence="1">
    <location>
        <begin position="56"/>
        <end position="99"/>
    </location>
</feature>
<reference evidence="2 3" key="1">
    <citation type="submission" date="2024-11" db="EMBL/GenBank/DDBJ databases">
        <title>A near-complete genome assembly of Cinchona calisaya.</title>
        <authorList>
            <person name="Lian D.C."/>
            <person name="Zhao X.W."/>
            <person name="Wei L."/>
        </authorList>
    </citation>
    <scope>NUCLEOTIDE SEQUENCE [LARGE SCALE GENOMIC DNA]</scope>
    <source>
        <tissue evidence="2">Nenye</tissue>
    </source>
</reference>
<protein>
    <recommendedName>
        <fullName evidence="1">Zinc knuckle CX2CX4HX4C domain-containing protein</fullName>
    </recommendedName>
</protein>
<evidence type="ECO:0000313" key="2">
    <source>
        <dbReference type="EMBL" id="KAL3504449.1"/>
    </source>
</evidence>
<proteinExistence type="predicted"/>
<organism evidence="2 3">
    <name type="scientific">Cinchona calisaya</name>
    <dbReference type="NCBI Taxonomy" id="153742"/>
    <lineage>
        <taxon>Eukaryota</taxon>
        <taxon>Viridiplantae</taxon>
        <taxon>Streptophyta</taxon>
        <taxon>Embryophyta</taxon>
        <taxon>Tracheophyta</taxon>
        <taxon>Spermatophyta</taxon>
        <taxon>Magnoliopsida</taxon>
        <taxon>eudicotyledons</taxon>
        <taxon>Gunneridae</taxon>
        <taxon>Pentapetalae</taxon>
        <taxon>asterids</taxon>
        <taxon>lamiids</taxon>
        <taxon>Gentianales</taxon>
        <taxon>Rubiaceae</taxon>
        <taxon>Cinchonoideae</taxon>
        <taxon>Cinchoneae</taxon>
        <taxon>Cinchona</taxon>
    </lineage>
</organism>
<sequence length="119" mass="13235">MLQQSRLLGPVWNLPLHWLNTGVGMKIGGVLGEAKEVTIPNFGGNKDRHLKVFSVIDISQPLMRGLVIEMGGVSKWVEFKYEKCPNFCFKCGIIGHNEKVAFKGLKEWPTKLVLSLAIG</sequence>
<dbReference type="InterPro" id="IPR040256">
    <property type="entry name" value="At4g02000-like"/>
</dbReference>
<comment type="caution">
    <text evidence="2">The sequence shown here is derived from an EMBL/GenBank/DDBJ whole genome shotgun (WGS) entry which is preliminary data.</text>
</comment>
<dbReference type="Proteomes" id="UP001630127">
    <property type="component" value="Unassembled WGS sequence"/>
</dbReference>
<evidence type="ECO:0000259" key="1">
    <source>
        <dbReference type="Pfam" id="PF14392"/>
    </source>
</evidence>
<accession>A0ABD2YAF7</accession>